<evidence type="ECO:0000313" key="10">
    <source>
        <dbReference type="EMBL" id="PSB92405.1"/>
    </source>
</evidence>
<dbReference type="Pfam" id="PF03232">
    <property type="entry name" value="COQ7"/>
    <property type="match status" value="1"/>
</dbReference>
<dbReference type="InterPro" id="IPR009078">
    <property type="entry name" value="Ferritin-like_SF"/>
</dbReference>
<keyword evidence="6 9" id="KW-0408">Iron</keyword>
<comment type="caution">
    <text evidence="10">The sequence shown here is derived from an EMBL/GenBank/DDBJ whole genome shotgun (WGS) entry which is preliminary data.</text>
</comment>
<comment type="catalytic activity">
    <reaction evidence="9">
        <text>a 5-methoxy-2-methyl-3-(all-trans-polyprenyl)benzene-1,4-diol + AH2 + O2 = a 3-demethylubiquinol + A + H2O</text>
        <dbReference type="Rhea" id="RHEA:50908"/>
        <dbReference type="Rhea" id="RHEA-COMP:10859"/>
        <dbReference type="Rhea" id="RHEA-COMP:10914"/>
        <dbReference type="ChEBI" id="CHEBI:13193"/>
        <dbReference type="ChEBI" id="CHEBI:15377"/>
        <dbReference type="ChEBI" id="CHEBI:15379"/>
        <dbReference type="ChEBI" id="CHEBI:17499"/>
        <dbReference type="ChEBI" id="CHEBI:84167"/>
        <dbReference type="ChEBI" id="CHEBI:84422"/>
        <dbReference type="EC" id="1.14.99.60"/>
    </reaction>
</comment>
<name>A0ABX5FFA9_9BURK</name>
<feature type="binding site" evidence="9">
    <location>
        <position position="59"/>
    </location>
    <ligand>
        <name>Fe cation</name>
        <dbReference type="ChEBI" id="CHEBI:24875"/>
        <label>1</label>
    </ligand>
</feature>
<feature type="binding site" evidence="9">
    <location>
        <position position="173"/>
    </location>
    <ligand>
        <name>Fe cation</name>
        <dbReference type="ChEBI" id="CHEBI:24875"/>
        <label>1</label>
    </ligand>
</feature>
<feature type="binding site" evidence="9">
    <location>
        <position position="89"/>
    </location>
    <ligand>
        <name>Fe cation</name>
        <dbReference type="ChEBI" id="CHEBI:24875"/>
        <label>1</label>
    </ligand>
</feature>
<sequence>MVLIDRLINEFDRGLQAILGITRATRPVPTFDTNPADMLLSLQEKRHVIGLMRVNHVGEVCAQALYQAQKLATKDILLRDAFAHAQLEEEDHLAWTAERLSTLGSHPSLLNPLWYTGAFIIGFCVGKIGDKTSLSFMAETEWQVENHLNNHLESLPLHDYESRAIVNQMRLDEAAHAQAALDSGGVELSWPIRKAMSVCAKMMTTIAYYI</sequence>
<dbReference type="EC" id="1.14.99.60" evidence="9"/>
<evidence type="ECO:0000256" key="3">
    <source>
        <dbReference type="ARBA" id="ARBA00022688"/>
    </source>
</evidence>
<feature type="binding site" evidence="9">
    <location>
        <position position="92"/>
    </location>
    <ligand>
        <name>Fe cation</name>
        <dbReference type="ChEBI" id="CHEBI:24875"/>
        <label>1</label>
    </ligand>
</feature>
<feature type="binding site" evidence="9">
    <location>
        <position position="176"/>
    </location>
    <ligand>
        <name>Fe cation</name>
        <dbReference type="ChEBI" id="CHEBI:24875"/>
        <label>2</label>
    </ligand>
</feature>
<keyword evidence="2 9" id="KW-1003">Cell membrane</keyword>
<reference evidence="10 11" key="1">
    <citation type="journal article" date="2017" name="Front. Microbiol.">
        <title>Genome of Ca. Pandoraea novymonadis, an Endosymbiotic Bacterium of the Trypanosomatid Novymonas esmeraldas.</title>
        <authorList>
            <person name="Kostygov A.Y."/>
            <person name="Butenko A."/>
            <person name="Nenarokova A."/>
            <person name="Tashyreva D."/>
            <person name="Flegontov P."/>
            <person name="Lukes J."/>
            <person name="Yurchenko V."/>
        </authorList>
    </citation>
    <scope>NUCLEOTIDE SEQUENCE [LARGE SCALE GENOMIC DNA]</scope>
    <source>
        <strain evidence="10 11">E262</strain>
    </source>
</reference>
<comment type="function">
    <text evidence="9">Catalyzes the hydroxylation of 2-nonaprenyl-3-methyl-6-methoxy-1,4-benzoquinol during ubiquinone biosynthesis.</text>
</comment>
<evidence type="ECO:0000256" key="5">
    <source>
        <dbReference type="ARBA" id="ARBA00023002"/>
    </source>
</evidence>
<evidence type="ECO:0000313" key="11">
    <source>
        <dbReference type="Proteomes" id="UP000242660"/>
    </source>
</evidence>
<feature type="binding site" evidence="9">
    <location>
        <position position="173"/>
    </location>
    <ligand>
        <name>Fe cation</name>
        <dbReference type="ChEBI" id="CHEBI:24875"/>
        <label>2</label>
    </ligand>
</feature>
<feature type="binding site" evidence="9">
    <location>
        <position position="141"/>
    </location>
    <ligand>
        <name>Fe cation</name>
        <dbReference type="ChEBI" id="CHEBI:24875"/>
        <label>2</label>
    </ligand>
</feature>
<proteinExistence type="inferred from homology"/>
<evidence type="ECO:0000256" key="9">
    <source>
        <dbReference type="HAMAP-Rule" id="MF_01658"/>
    </source>
</evidence>
<keyword evidence="4 9" id="KW-0479">Metal-binding</keyword>
<evidence type="ECO:0000256" key="4">
    <source>
        <dbReference type="ARBA" id="ARBA00022723"/>
    </source>
</evidence>
<dbReference type="InterPro" id="IPR012347">
    <property type="entry name" value="Ferritin-like"/>
</dbReference>
<comment type="similarity">
    <text evidence="9">Belongs to the COQ7 family.</text>
</comment>
<accession>A0ABX5FFA9</accession>
<protein>
    <recommendedName>
        <fullName evidence="9">3-demethoxyubiquinol 3-hydroxylase</fullName>
        <shortName evidence="9">DMQ hydroxylase</shortName>
        <ecNumber evidence="9">1.14.99.60</ecNumber>
    </recommendedName>
    <alternativeName>
        <fullName evidence="9">2-nonaprenyl-3-methyl-6-methoxy-1,4-benzoquinol hydroxylase</fullName>
    </alternativeName>
</protein>
<dbReference type="HAMAP" id="MF_01658">
    <property type="entry name" value="COQ7"/>
    <property type="match status" value="1"/>
</dbReference>
<dbReference type="PANTHER" id="PTHR11237">
    <property type="entry name" value="COENZYME Q10 BIOSYNTHESIS PROTEIN 7"/>
    <property type="match status" value="1"/>
</dbReference>
<dbReference type="Proteomes" id="UP000242660">
    <property type="component" value="Unassembled WGS sequence"/>
</dbReference>
<comment type="subcellular location">
    <subcellularLocation>
        <location evidence="9">Cell membrane</location>
        <topology evidence="9">Peripheral membrane protein</topology>
    </subcellularLocation>
</comment>
<evidence type="ECO:0000256" key="1">
    <source>
        <dbReference type="ARBA" id="ARBA00004749"/>
    </source>
</evidence>
<evidence type="ECO:0000256" key="8">
    <source>
        <dbReference type="ARBA" id="ARBA00023136"/>
    </source>
</evidence>
<dbReference type="InterPro" id="IPR047809">
    <property type="entry name" value="COQ7_proteobact"/>
</dbReference>
<comment type="cofactor">
    <cofactor evidence="9">
        <name>Fe cation</name>
        <dbReference type="ChEBI" id="CHEBI:24875"/>
    </cofactor>
    <text evidence="9">Binds 2 iron ions per subunit.</text>
</comment>
<keyword evidence="8 9" id="KW-0472">Membrane</keyword>
<dbReference type="CDD" id="cd01042">
    <property type="entry name" value="DMQH"/>
    <property type="match status" value="1"/>
</dbReference>
<dbReference type="EMBL" id="MUHY01000001">
    <property type="protein sequence ID" value="PSB92405.1"/>
    <property type="molecule type" value="Genomic_DNA"/>
</dbReference>
<organism evidence="10 11">
    <name type="scientific">Candidatus Pandoraea novymonadis</name>
    <dbReference type="NCBI Taxonomy" id="1808959"/>
    <lineage>
        <taxon>Bacteria</taxon>
        <taxon>Pseudomonadati</taxon>
        <taxon>Pseudomonadota</taxon>
        <taxon>Betaproteobacteria</taxon>
        <taxon>Burkholderiales</taxon>
        <taxon>Burkholderiaceae</taxon>
        <taxon>Pandoraea</taxon>
    </lineage>
</organism>
<evidence type="ECO:0000256" key="6">
    <source>
        <dbReference type="ARBA" id="ARBA00023004"/>
    </source>
</evidence>
<keyword evidence="5 9" id="KW-0560">Oxidoreductase</keyword>
<comment type="pathway">
    <text evidence="1 9">Cofactor biosynthesis; ubiquinone biosynthesis.</text>
</comment>
<dbReference type="SUPFAM" id="SSF47240">
    <property type="entry name" value="Ferritin-like"/>
    <property type="match status" value="1"/>
</dbReference>
<evidence type="ECO:0000256" key="7">
    <source>
        <dbReference type="ARBA" id="ARBA00023033"/>
    </source>
</evidence>
<keyword evidence="7 9" id="KW-0503">Monooxygenase</keyword>
<evidence type="ECO:0000256" key="2">
    <source>
        <dbReference type="ARBA" id="ARBA00022475"/>
    </source>
</evidence>
<dbReference type="PANTHER" id="PTHR11237:SF4">
    <property type="entry name" value="5-DEMETHOXYUBIQUINONE HYDROXYLASE, MITOCHONDRIAL"/>
    <property type="match status" value="1"/>
</dbReference>
<feature type="binding site" evidence="9">
    <location>
        <position position="89"/>
    </location>
    <ligand>
        <name>Fe cation</name>
        <dbReference type="ChEBI" id="CHEBI:24875"/>
        <label>2</label>
    </ligand>
</feature>
<dbReference type="Gene3D" id="1.20.1260.10">
    <property type="match status" value="1"/>
</dbReference>
<gene>
    <name evidence="9 10" type="primary">coq7</name>
    <name evidence="10" type="ORF">BZL35_00647</name>
</gene>
<dbReference type="InterPro" id="IPR011566">
    <property type="entry name" value="Ubq_synth_Coq7"/>
</dbReference>
<dbReference type="NCBIfam" id="NF033656">
    <property type="entry name" value="DMQ_monoox_COQ7"/>
    <property type="match status" value="1"/>
</dbReference>
<keyword evidence="3 9" id="KW-0831">Ubiquinone biosynthesis</keyword>
<keyword evidence="11" id="KW-1185">Reference proteome</keyword>